<evidence type="ECO:0000256" key="2">
    <source>
        <dbReference type="ARBA" id="ARBA00004651"/>
    </source>
</evidence>
<dbReference type="InterPro" id="IPR050980">
    <property type="entry name" value="2C_sensor_his_kinase"/>
</dbReference>
<dbReference type="Gene3D" id="1.10.287.130">
    <property type="match status" value="1"/>
</dbReference>
<reference evidence="11 12" key="1">
    <citation type="journal article" date="2015" name="Genome Announc.">
        <title>Draft Genome Sequence of the Terrestrial Cyanobacterium Scytonema millei VB511283, Isolated from Eastern India.</title>
        <authorList>
            <person name="Sen D."/>
            <person name="Chandrababunaidu M.M."/>
            <person name="Singh D."/>
            <person name="Sanghi N."/>
            <person name="Ghorai A."/>
            <person name="Mishra G.P."/>
            <person name="Madduluri M."/>
            <person name="Adhikary S.P."/>
            <person name="Tripathy S."/>
        </authorList>
    </citation>
    <scope>NUCLEOTIDE SEQUENCE [LARGE SCALE GENOMIC DNA]</scope>
    <source>
        <strain evidence="11 12">VB511283</strain>
    </source>
</reference>
<evidence type="ECO:0000256" key="3">
    <source>
        <dbReference type="ARBA" id="ARBA00012438"/>
    </source>
</evidence>
<keyword evidence="6" id="KW-0547">Nucleotide-binding</keyword>
<dbReference type="InterPro" id="IPR003661">
    <property type="entry name" value="HisK_dim/P_dom"/>
</dbReference>
<keyword evidence="7 11" id="KW-0418">Kinase</keyword>
<dbReference type="SUPFAM" id="SSF47384">
    <property type="entry name" value="Homodimeric domain of signal transducing histidine kinase"/>
    <property type="match status" value="1"/>
</dbReference>
<feature type="domain" description="Histidine kinase" evidence="10">
    <location>
        <begin position="303"/>
        <end position="528"/>
    </location>
</feature>
<proteinExistence type="predicted"/>
<evidence type="ECO:0000256" key="7">
    <source>
        <dbReference type="ARBA" id="ARBA00022777"/>
    </source>
</evidence>
<comment type="subcellular location">
    <subcellularLocation>
        <location evidence="2">Cell membrane</location>
        <topology evidence="2">Multi-pass membrane protein</topology>
    </subcellularLocation>
</comment>
<dbReference type="GO" id="GO:0005886">
    <property type="term" value="C:plasma membrane"/>
    <property type="evidence" value="ECO:0007669"/>
    <property type="project" value="UniProtKB-SubCell"/>
</dbReference>
<dbReference type="RefSeq" id="WP_039715702.1">
    <property type="nucleotide sequence ID" value="NZ_JTJC03000001.1"/>
</dbReference>
<sequence length="532" mass="58926">MWTLPTIREIITKSRADEIGCYTPELETEAIRHTSAASKRLKVVKEWSGAIAALEQLLLDSLGSPLSNSLGFKGDRGIVLAGPAPILSQKELLANFQTGVFTAEWLKLSGGRPFQLPPAATKSDVTKSQAKSDPLPVAVEIDPPGSTTIPLLPGDPLAKEQFCLVLTDSFSLVMVAGVDGNNDPVFMFAFEPEIVAQAWQTLRARVALTSPRYLLLQLDAIAHKYAPVAPDYRVVAQFSRLLLKYLPEPEEGPGDKKTRETWETRRTRRPGDQGIRGEDIDFPTPDSRLPTPHSRPDLELLQAFAHEVRTPLTTIRTLIRLLLKRRDLSSDVQKRLEAIEHECREQIDRMELMFQAAELETSASDSNNHNYLIATSLEQLLQQSIPRWQNSAKRRNMTLDVILPQQMPTVISHPSMLDRVLTGLIENFTRSLPAGSQIQVQVIPAGDQLKLQLFSQLPGEDDEATQSFSVTSIGKSLGQLLTFQPETGCISLNLNATKHLFQSIGGKLIVRQKPQQGEVLTVFLPLFGSGEL</sequence>
<keyword evidence="5" id="KW-0808">Transferase</keyword>
<dbReference type="GO" id="GO:0000155">
    <property type="term" value="F:phosphorelay sensor kinase activity"/>
    <property type="evidence" value="ECO:0007669"/>
    <property type="project" value="InterPro"/>
</dbReference>
<keyword evidence="4" id="KW-1003">Cell membrane</keyword>
<keyword evidence="8" id="KW-0067">ATP-binding</keyword>
<feature type="region of interest" description="Disordered" evidence="9">
    <location>
        <begin position="249"/>
        <end position="295"/>
    </location>
</feature>
<name>A0A9X5E3E3_9CYAN</name>
<dbReference type="Gene3D" id="3.30.565.10">
    <property type="entry name" value="Histidine kinase-like ATPase, C-terminal domain"/>
    <property type="match status" value="1"/>
</dbReference>
<evidence type="ECO:0000256" key="1">
    <source>
        <dbReference type="ARBA" id="ARBA00000085"/>
    </source>
</evidence>
<evidence type="ECO:0000256" key="5">
    <source>
        <dbReference type="ARBA" id="ARBA00022679"/>
    </source>
</evidence>
<dbReference type="CDD" id="cd00082">
    <property type="entry name" value="HisKA"/>
    <property type="match status" value="1"/>
</dbReference>
<dbReference type="EC" id="2.7.13.3" evidence="3"/>
<protein>
    <recommendedName>
        <fullName evidence="3">histidine kinase</fullName>
        <ecNumber evidence="3">2.7.13.3</ecNumber>
    </recommendedName>
</protein>
<dbReference type="SUPFAM" id="SSF55874">
    <property type="entry name" value="ATPase domain of HSP90 chaperone/DNA topoisomerase II/histidine kinase"/>
    <property type="match status" value="1"/>
</dbReference>
<dbReference type="PANTHER" id="PTHR44936">
    <property type="entry name" value="SENSOR PROTEIN CREC"/>
    <property type="match status" value="1"/>
</dbReference>
<evidence type="ECO:0000313" key="11">
    <source>
        <dbReference type="EMBL" id="NHC34342.1"/>
    </source>
</evidence>
<dbReference type="PROSITE" id="PS50109">
    <property type="entry name" value="HIS_KIN"/>
    <property type="match status" value="1"/>
</dbReference>
<evidence type="ECO:0000256" key="8">
    <source>
        <dbReference type="ARBA" id="ARBA00022840"/>
    </source>
</evidence>
<gene>
    <name evidence="11" type="ORF">QH73_0006660</name>
</gene>
<keyword evidence="12" id="KW-1185">Reference proteome</keyword>
<feature type="compositionally biased region" description="Basic and acidic residues" evidence="9">
    <location>
        <begin position="253"/>
        <end position="279"/>
    </location>
</feature>
<dbReference type="Pfam" id="PF00512">
    <property type="entry name" value="HisKA"/>
    <property type="match status" value="1"/>
</dbReference>
<evidence type="ECO:0000259" key="10">
    <source>
        <dbReference type="PROSITE" id="PS50109"/>
    </source>
</evidence>
<evidence type="ECO:0000256" key="4">
    <source>
        <dbReference type="ARBA" id="ARBA00022475"/>
    </source>
</evidence>
<dbReference type="EMBL" id="JTJC03000001">
    <property type="protein sequence ID" value="NHC34342.1"/>
    <property type="molecule type" value="Genomic_DNA"/>
</dbReference>
<dbReference type="GO" id="GO:0005524">
    <property type="term" value="F:ATP binding"/>
    <property type="evidence" value="ECO:0007669"/>
    <property type="project" value="UniProtKB-KW"/>
</dbReference>
<dbReference type="InterPro" id="IPR036097">
    <property type="entry name" value="HisK_dim/P_sf"/>
</dbReference>
<evidence type="ECO:0000256" key="6">
    <source>
        <dbReference type="ARBA" id="ARBA00022741"/>
    </source>
</evidence>
<organism evidence="11 12">
    <name type="scientific">Scytonema millei VB511283</name>
    <dbReference type="NCBI Taxonomy" id="1245923"/>
    <lineage>
        <taxon>Bacteria</taxon>
        <taxon>Bacillati</taxon>
        <taxon>Cyanobacteriota</taxon>
        <taxon>Cyanophyceae</taxon>
        <taxon>Nostocales</taxon>
        <taxon>Scytonemataceae</taxon>
        <taxon>Scytonema</taxon>
    </lineage>
</organism>
<accession>A0A9X5E3E3</accession>
<dbReference type="AlphaFoldDB" id="A0A9X5E3E3"/>
<keyword evidence="4" id="KW-0472">Membrane</keyword>
<dbReference type="PANTHER" id="PTHR44936:SF10">
    <property type="entry name" value="SENSOR PROTEIN RSTB"/>
    <property type="match status" value="1"/>
</dbReference>
<evidence type="ECO:0000256" key="9">
    <source>
        <dbReference type="SAM" id="MobiDB-lite"/>
    </source>
</evidence>
<evidence type="ECO:0000313" key="12">
    <source>
        <dbReference type="Proteomes" id="UP000031532"/>
    </source>
</evidence>
<comment type="catalytic activity">
    <reaction evidence="1">
        <text>ATP + protein L-histidine = ADP + protein N-phospho-L-histidine.</text>
        <dbReference type="EC" id="2.7.13.3"/>
    </reaction>
</comment>
<dbReference type="Proteomes" id="UP000031532">
    <property type="component" value="Unassembled WGS sequence"/>
</dbReference>
<dbReference type="OrthoDB" id="537027at2"/>
<dbReference type="InterPro" id="IPR005467">
    <property type="entry name" value="His_kinase_dom"/>
</dbReference>
<dbReference type="InterPro" id="IPR036890">
    <property type="entry name" value="HATPase_C_sf"/>
</dbReference>
<comment type="caution">
    <text evidence="11">The sequence shown here is derived from an EMBL/GenBank/DDBJ whole genome shotgun (WGS) entry which is preliminary data.</text>
</comment>